<dbReference type="PANTHER" id="PTHR43036:SF2">
    <property type="entry name" value="OS04G0481300 PROTEIN"/>
    <property type="match status" value="1"/>
</dbReference>
<proteinExistence type="predicted"/>
<accession>A0A813K6M3</accession>
<dbReference type="SUPFAM" id="SSF53335">
    <property type="entry name" value="S-adenosyl-L-methionine-dependent methyltransferases"/>
    <property type="match status" value="1"/>
</dbReference>
<reference evidence="3" key="1">
    <citation type="submission" date="2021-02" db="EMBL/GenBank/DDBJ databases">
        <authorList>
            <person name="Dougan E. K."/>
            <person name="Rhodes N."/>
            <person name="Thang M."/>
            <person name="Chan C."/>
        </authorList>
    </citation>
    <scope>NUCLEOTIDE SEQUENCE</scope>
</reference>
<dbReference type="GO" id="GO:0008757">
    <property type="term" value="F:S-adenosylmethionine-dependent methyltransferase activity"/>
    <property type="evidence" value="ECO:0007669"/>
    <property type="project" value="InterPro"/>
</dbReference>
<evidence type="ECO:0000313" key="3">
    <source>
        <dbReference type="EMBL" id="CAE8693931.1"/>
    </source>
</evidence>
<evidence type="ECO:0000313" key="5">
    <source>
        <dbReference type="Proteomes" id="UP000654075"/>
    </source>
</evidence>
<dbReference type="Proteomes" id="UP000626109">
    <property type="component" value="Unassembled WGS sequence"/>
</dbReference>
<dbReference type="EMBL" id="CAJNNW010027950">
    <property type="protein sequence ID" value="CAE8693931.1"/>
    <property type="molecule type" value="Genomic_DNA"/>
</dbReference>
<dbReference type="CDD" id="cd02440">
    <property type="entry name" value="AdoMet_MTases"/>
    <property type="match status" value="1"/>
</dbReference>
<organism evidence="3 4">
    <name type="scientific">Polarella glacialis</name>
    <name type="common">Dinoflagellate</name>
    <dbReference type="NCBI Taxonomy" id="89957"/>
    <lineage>
        <taxon>Eukaryota</taxon>
        <taxon>Sar</taxon>
        <taxon>Alveolata</taxon>
        <taxon>Dinophyceae</taxon>
        <taxon>Suessiales</taxon>
        <taxon>Suessiaceae</taxon>
        <taxon>Polarella</taxon>
    </lineage>
</organism>
<evidence type="ECO:0000259" key="1">
    <source>
        <dbReference type="Pfam" id="PF08241"/>
    </source>
</evidence>
<name>A0A813K6M3_POLGL</name>
<dbReference type="PANTHER" id="PTHR43036">
    <property type="entry name" value="OSJNBB0011N17.9 PROTEIN"/>
    <property type="match status" value="1"/>
</dbReference>
<dbReference type="Proteomes" id="UP000654075">
    <property type="component" value="Unassembled WGS sequence"/>
</dbReference>
<comment type="caution">
    <text evidence="3">The sequence shown here is derived from an EMBL/GenBank/DDBJ whole genome shotgun (WGS) entry which is preliminary data.</text>
</comment>
<evidence type="ECO:0000313" key="4">
    <source>
        <dbReference type="Proteomes" id="UP000626109"/>
    </source>
</evidence>
<dbReference type="Gene3D" id="3.40.50.150">
    <property type="entry name" value="Vaccinia Virus protein VP39"/>
    <property type="match status" value="1"/>
</dbReference>
<keyword evidence="5" id="KW-1185">Reference proteome</keyword>
<dbReference type="AlphaFoldDB" id="A0A813K6M3"/>
<gene>
    <name evidence="2" type="ORF">PGLA1383_LOCUS31882</name>
    <name evidence="3" type="ORF">PGLA2088_LOCUS28603</name>
</gene>
<dbReference type="Pfam" id="PF08241">
    <property type="entry name" value="Methyltransf_11"/>
    <property type="match status" value="1"/>
</dbReference>
<dbReference type="InterPro" id="IPR029063">
    <property type="entry name" value="SAM-dependent_MTases_sf"/>
</dbReference>
<protein>
    <recommendedName>
        <fullName evidence="1">Methyltransferase type 11 domain-containing protein</fullName>
    </recommendedName>
</protein>
<evidence type="ECO:0000313" key="2">
    <source>
        <dbReference type="EMBL" id="CAE8614150.1"/>
    </source>
</evidence>
<dbReference type="InterPro" id="IPR013216">
    <property type="entry name" value="Methyltransf_11"/>
</dbReference>
<sequence length="372" mass="40944">MPRGAVPGRRTAVDTHRAGTCFRAACVASCLWHRGAWPRERRQSYCSIRPPVSVQLQHCPRLSGRVPAGRQLCNARGELCAELPSRKPCQIASHRARRDILLALAGGAVASPSAPAWAKRAWRRGDEVLSLDQRRVVIADAITNSGVSNALVDPPTAWPFTSDDFWRWDEEYDAKGFVNPSFERQIDYAARMAIERLNVDLLQGAPSGLSVLDLCASWDSHLPASLNASRIALVGMNRQELETNTVATEIHICDLNRDTRLPFGDAEFDAVTLTLGIQYMTRPRELFTEIHRVLRSGGLAVVSFSSLSFPWKVVKVWGNSMHDGAAQCRTVGTYFRFSPAGGWHDIAPLDLSPHKSSLAGSDPLWAVVALKA</sequence>
<feature type="domain" description="Methyltransferase type 11" evidence="1">
    <location>
        <begin position="242"/>
        <end position="301"/>
    </location>
</feature>
<dbReference type="EMBL" id="CAJNNV010025371">
    <property type="protein sequence ID" value="CAE8614150.1"/>
    <property type="molecule type" value="Genomic_DNA"/>
</dbReference>
<dbReference type="OrthoDB" id="2013972at2759"/>